<feature type="region of interest" description="Disordered" evidence="18">
    <location>
        <begin position="98"/>
        <end position="173"/>
    </location>
</feature>
<dbReference type="FunFam" id="3.30.505.10:FF:000035">
    <property type="entry name" value="phosphatidylinositol 3,4,5-trisphosphate 5-phosphatase 1"/>
    <property type="match status" value="1"/>
</dbReference>
<dbReference type="InterPro" id="IPR000300">
    <property type="entry name" value="IPPc"/>
</dbReference>
<dbReference type="InterPro" id="IPR000980">
    <property type="entry name" value="SH2"/>
</dbReference>
<dbReference type="PANTHER" id="PTHR46051:SF2">
    <property type="entry name" value="PHOSPHATIDYLINOSITOL 3,4,5-TRISPHOSPHATE 5-PHOSPHATASE 2"/>
    <property type="match status" value="1"/>
</dbReference>
<feature type="compositionally biased region" description="Gly residues" evidence="18">
    <location>
        <begin position="162"/>
        <end position="171"/>
    </location>
</feature>
<dbReference type="Ensembl" id="ENSSSCT00070041651.1">
    <property type="protein sequence ID" value="ENSSSCP00070034976.1"/>
    <property type="gene ID" value="ENSSSCG00070020925.1"/>
</dbReference>
<evidence type="ECO:0000256" key="2">
    <source>
        <dbReference type="ARBA" id="ARBA00004170"/>
    </source>
</evidence>
<dbReference type="Pfam" id="PF24150">
    <property type="entry name" value="C2_SHIP1-2_first"/>
    <property type="match status" value="1"/>
</dbReference>
<dbReference type="FunFam" id="3.60.10.10:FF:000005">
    <property type="entry name" value="phosphatidylinositol 3,4,5-trisphosphate 5-phosphatase 1"/>
    <property type="match status" value="1"/>
</dbReference>
<evidence type="ECO:0000256" key="10">
    <source>
        <dbReference type="ARBA" id="ARBA00022859"/>
    </source>
</evidence>
<dbReference type="GO" id="GO:0005829">
    <property type="term" value="C:cytosol"/>
    <property type="evidence" value="ECO:0007669"/>
    <property type="project" value="UniProtKB-SubCell"/>
</dbReference>
<dbReference type="Pfam" id="PF24147">
    <property type="entry name" value="C2_SHIP1-2_2nd"/>
    <property type="match status" value="1"/>
</dbReference>
<keyword evidence="14" id="KW-0206">Cytoskeleton</keyword>
<dbReference type="CDD" id="cd10343">
    <property type="entry name" value="SH2_SHIP"/>
    <property type="match status" value="1"/>
</dbReference>
<comment type="similarity">
    <text evidence="5">Belongs to the inositol 1,4,5-trisphosphate 5-phosphatase family.</text>
</comment>
<evidence type="ECO:0000256" key="17">
    <source>
        <dbReference type="PROSITE-ProRule" id="PRU00191"/>
    </source>
</evidence>
<dbReference type="Gene3D" id="3.30.505.10">
    <property type="entry name" value="SH2 domain"/>
    <property type="match status" value="1"/>
</dbReference>
<reference evidence="20 21" key="1">
    <citation type="submission" date="2017-08" db="EMBL/GenBank/DDBJ databases">
        <title>USMARCv1.0.</title>
        <authorList>
            <person name="Hannum G.I."/>
            <person name="Koren S."/>
            <person name="Schroeder S.G."/>
            <person name="Chin S.C."/>
            <person name="Nonneman D.J."/>
            <person name="Becker S.A."/>
            <person name="Rosen B.D."/>
            <person name="Bickhart D.M."/>
            <person name="Putnam N.H."/>
            <person name="Green R.E."/>
            <person name="Tuggle C.K."/>
            <person name="Liu H."/>
            <person name="Rohrer G.A."/>
            <person name="Warr A."/>
            <person name="Hall R."/>
            <person name="Kim K."/>
            <person name="Hume D.A."/>
            <person name="Talbot R."/>
            <person name="Chow W."/>
            <person name="Howe K."/>
            <person name="Schwartz A.S."/>
            <person name="Watson M."/>
            <person name="Archibald A.L."/>
            <person name="Phillippy A.M."/>
            <person name="Smith T.P.L."/>
        </authorList>
    </citation>
    <scope>NUCLEOTIDE SEQUENCE [LARGE SCALE GENOMIC DNA]</scope>
</reference>
<keyword evidence="13" id="KW-0472">Membrane</keyword>
<dbReference type="Proteomes" id="UP000314985">
    <property type="component" value="Chromosome 9"/>
</dbReference>
<dbReference type="SUPFAM" id="SSF55550">
    <property type="entry name" value="SH2 domain"/>
    <property type="match status" value="1"/>
</dbReference>
<feature type="compositionally biased region" description="Gly residues" evidence="18">
    <location>
        <begin position="1479"/>
        <end position="1488"/>
    </location>
</feature>
<evidence type="ECO:0000256" key="4">
    <source>
        <dbReference type="ARBA" id="ARBA00004514"/>
    </source>
</evidence>
<dbReference type="GO" id="GO:0034485">
    <property type="term" value="F:phosphatidylinositol-3,4,5-trisphosphate 5-phosphatase activity"/>
    <property type="evidence" value="ECO:0007669"/>
    <property type="project" value="UniProtKB-EC"/>
</dbReference>
<dbReference type="GO" id="GO:0005856">
    <property type="term" value="C:cytoskeleton"/>
    <property type="evidence" value="ECO:0007669"/>
    <property type="project" value="UniProtKB-SubCell"/>
</dbReference>
<feature type="region of interest" description="Disordered" evidence="18">
    <location>
        <begin position="281"/>
        <end position="336"/>
    </location>
</feature>
<keyword evidence="12" id="KW-0729">SH3-binding</keyword>
<feature type="compositionally biased region" description="Basic and acidic residues" evidence="18">
    <location>
        <begin position="1111"/>
        <end position="1125"/>
    </location>
</feature>
<evidence type="ECO:0000259" key="19">
    <source>
        <dbReference type="PROSITE" id="PS50001"/>
    </source>
</evidence>
<sequence length="1562" mass="168903">MGWGRCEGPDLLRVMTAGQDRCGVREAGLPWGLGGPAGVRRATPRGVGAGAGRAAGAGAGRRAPRCTPAPPPPPLNKLFFLFKLRPALLAAAAAAAARQTRRPARRSAEPRSPARSRQRILRPGPRARPQPRPRASWGEWRGAAGAGGAEPCAGHGLRVRGAGPGGSGPGAALGSPAPAWYHRDLSRAAAEELLARAGRDGSFLVRDSESVAGAFALCVLYQKHVHTYRILPDGEDFLAVQTSQGVPVRRFQTLGELIGLYAQPNQGLVCALLLPVERERELDPPDERDASDGEDEKPPLPPRSGSTSVSAPLGPSSPPAAPETPPTPAVESAPNGLSTVSHEYLKGSYGLDLEAVRGGASNLPHLTRTLAASCRRLHSEVDKVLSGLEILSKVFDQQSSPMVTRLLQQQNPPQTGEQELESLVLKLSVLKDFLSGIQKKALKALQDMSSTAPPAPVQPSTRKAKTIPVQAFEVKLDVTLGDLTKIGKSQKFTLSVDVEGGRLVLLRRQRDSQEDWTTFTHDRIRQLIKSQRVQNKLGVVFEKEKERTQRKDFIFVSARKREAFCQLLQLMKNKHSKQDEPDMISVFIGTWNMGSVPPPRNVTSWFTSKGLGKTLDEVTVTIPHDIYVFGTQENSVGDREWLDLLRGGLKELTDLDYRPIAMQSLWNIKVAVLVKPEHENRISHVSTSSVKTGIANTLGNKGAVGVSFMFNGTSFGFVNCHLTSGNEKTARRNQNYLDILRLLSLGDRQLGAFDISLRFTHLFWFGDLNYRLDMDIQEILNYISRKEFEPLLRVDQLNLEREKHKVFLRFSEEEISFPPTYRYERGSRDTYAWHKQKPTGVRTNVPSWCDRILWKSHPETHIICNSYGCTDDIVTSDHSPVFGTFEVGVTSQFISKKGLSKTADQAYIEFESIEAIVKTASRTKFFIEFYSTCLEEYKKSFENDAQSSDNVNFLKVQWSSRQLPTLKPILADIEYLQDQHLLLTVKSMDGYESYGECVVALKSMIGSTAQQFLTFLSHRGEETGNIRGSMKVRVPTERLGTRERLYEWISIDKDEAGAKSKAPSVSRGSQEPRSGSRKPAPAEASCPLSKLFEEPEKPPPTGRPPAPPRAAPREEPLTPRLKPEGAPEPEGVAAPPPKNSFNNPAYYVLEGVPHQLLPPEPPSPARAPVPPATKNKVAITVPAPQLGRHRPPRVGEGSSSDEESGGTLPPPDFPPPPLPDSAIFLPPSREPLPGPGVRGRSGGEARALPPPKAHPRPPLPPGPLPPGTFLGEAAGGDDRSCSVLQVAKKLSEVDSAPPGPGRCLLLPGPLELQPARALPSDYGRPLSFPPPRIRESVQEDLAEEVRGGRRLCVPEACACPWSGPPGTSPGSARGRGGSPLPQAGEVTVTGLGPLLASVSTQSTWGRVAVRGSVWGGPPGLPPTRPLPSGSVPAGRADRWAGRGGHGRLAAGHRPGALRGGPGAQRLGRPGVSQRHHRGGSGGSWGAGPGSQAPPPGHAAAQQVMAVALRSCQLSAQAALEGPAELWSCEGRAVPLCLFIGDLRPLLPSLLECPRQDVLLLTF</sequence>
<dbReference type="GO" id="GO:0016020">
    <property type="term" value="C:membrane"/>
    <property type="evidence" value="ECO:0007669"/>
    <property type="project" value="UniProtKB-SubCell"/>
</dbReference>
<name>A0A4X1V1Q2_PIG</name>
<dbReference type="InterPro" id="IPR036860">
    <property type="entry name" value="SH2_dom_sf"/>
</dbReference>
<dbReference type="PANTHER" id="PTHR46051">
    <property type="entry name" value="SH2 DOMAIN-CONTAINING PROTEIN"/>
    <property type="match status" value="1"/>
</dbReference>
<feature type="compositionally biased region" description="Low complexity" evidence="18">
    <location>
        <begin position="1447"/>
        <end position="1456"/>
    </location>
</feature>
<dbReference type="InterPro" id="IPR036691">
    <property type="entry name" value="Endo/exonu/phosph_ase_sf"/>
</dbReference>
<proteinExistence type="inferred from homology"/>
<dbReference type="GO" id="GO:0002376">
    <property type="term" value="P:immune system process"/>
    <property type="evidence" value="ECO:0007669"/>
    <property type="project" value="UniProtKB-KW"/>
</dbReference>
<evidence type="ECO:0000256" key="9">
    <source>
        <dbReference type="ARBA" id="ARBA00022801"/>
    </source>
</evidence>
<evidence type="ECO:0000256" key="1">
    <source>
        <dbReference type="ARBA" id="ARBA00004123"/>
    </source>
</evidence>
<dbReference type="Pfam" id="PF22669">
    <property type="entry name" value="Exo_endo_phos2"/>
    <property type="match status" value="1"/>
</dbReference>
<evidence type="ECO:0000256" key="7">
    <source>
        <dbReference type="ARBA" id="ARBA00022490"/>
    </source>
</evidence>
<feature type="region of interest" description="Disordered" evidence="18">
    <location>
        <begin position="1057"/>
        <end position="1278"/>
    </location>
</feature>
<comment type="subcellular location">
    <subcellularLocation>
        <location evidence="3">Cytoplasm</location>
        <location evidence="3">Cytoskeleton</location>
    </subcellularLocation>
    <subcellularLocation>
        <location evidence="4">Cytoplasm</location>
        <location evidence="4">Cytosol</location>
    </subcellularLocation>
    <subcellularLocation>
        <location evidence="2">Membrane</location>
        <topology evidence="2">Peripheral membrane protein</topology>
    </subcellularLocation>
    <subcellularLocation>
        <location evidence="1">Nucleus</location>
    </subcellularLocation>
</comment>
<evidence type="ECO:0000256" key="6">
    <source>
        <dbReference type="ARBA" id="ARBA00012981"/>
    </source>
</evidence>
<dbReference type="GO" id="GO:0046856">
    <property type="term" value="P:phosphatidylinositol dephosphorylation"/>
    <property type="evidence" value="ECO:0007669"/>
    <property type="project" value="InterPro"/>
</dbReference>
<dbReference type="InterPro" id="IPR057510">
    <property type="entry name" value="C2_SHIP1-2_first"/>
</dbReference>
<feature type="compositionally biased region" description="Pro residues" evidence="18">
    <location>
        <begin position="1208"/>
        <end position="1219"/>
    </location>
</feature>
<evidence type="ECO:0000256" key="5">
    <source>
        <dbReference type="ARBA" id="ARBA00008734"/>
    </source>
</evidence>
<dbReference type="GO" id="GO:0005634">
    <property type="term" value="C:nucleus"/>
    <property type="evidence" value="ECO:0007669"/>
    <property type="project" value="UniProtKB-SubCell"/>
</dbReference>
<reference evidence="20" key="2">
    <citation type="submission" date="2025-08" db="UniProtKB">
        <authorList>
            <consortium name="Ensembl"/>
        </authorList>
    </citation>
    <scope>IDENTIFICATION</scope>
</reference>
<dbReference type="PROSITE" id="PS50001">
    <property type="entry name" value="SH2"/>
    <property type="match status" value="1"/>
</dbReference>
<evidence type="ECO:0000256" key="16">
    <source>
        <dbReference type="ARBA" id="ARBA00023377"/>
    </source>
</evidence>
<organism evidence="20 21">
    <name type="scientific">Sus scrofa</name>
    <name type="common">Pig</name>
    <dbReference type="NCBI Taxonomy" id="9823"/>
    <lineage>
        <taxon>Eukaryota</taxon>
        <taxon>Metazoa</taxon>
        <taxon>Chordata</taxon>
        <taxon>Craniata</taxon>
        <taxon>Vertebrata</taxon>
        <taxon>Euteleostomi</taxon>
        <taxon>Mammalia</taxon>
        <taxon>Eutheria</taxon>
        <taxon>Laurasiatheria</taxon>
        <taxon>Artiodactyla</taxon>
        <taxon>Suina</taxon>
        <taxon>Suidae</taxon>
        <taxon>Sus</taxon>
    </lineage>
</organism>
<dbReference type="SMART" id="SM00252">
    <property type="entry name" value="SH2"/>
    <property type="match status" value="1"/>
</dbReference>
<dbReference type="SUPFAM" id="SSF56219">
    <property type="entry name" value="DNase I-like"/>
    <property type="match status" value="1"/>
</dbReference>
<feature type="compositionally biased region" description="Gly residues" evidence="18">
    <location>
        <begin position="47"/>
        <end position="59"/>
    </location>
</feature>
<keyword evidence="15" id="KW-0539">Nucleus</keyword>
<evidence type="ECO:0000313" key="21">
    <source>
        <dbReference type="Proteomes" id="UP000314985"/>
    </source>
</evidence>
<keyword evidence="10" id="KW-0391">Immunity</keyword>
<evidence type="ECO:0000256" key="13">
    <source>
        <dbReference type="ARBA" id="ARBA00023136"/>
    </source>
</evidence>
<evidence type="ECO:0000256" key="8">
    <source>
        <dbReference type="ARBA" id="ARBA00022553"/>
    </source>
</evidence>
<evidence type="ECO:0000256" key="14">
    <source>
        <dbReference type="ARBA" id="ARBA00023212"/>
    </source>
</evidence>
<dbReference type="Gene3D" id="3.60.10.10">
    <property type="entry name" value="Endonuclease/exonuclease/phosphatase"/>
    <property type="match status" value="1"/>
</dbReference>
<evidence type="ECO:0000256" key="3">
    <source>
        <dbReference type="ARBA" id="ARBA00004245"/>
    </source>
</evidence>
<keyword evidence="9" id="KW-0378">Hydrolase</keyword>
<dbReference type="CDD" id="cd09101">
    <property type="entry name" value="INPP5c_SHIP2-INPPL1"/>
    <property type="match status" value="1"/>
</dbReference>
<dbReference type="InterPro" id="IPR057509">
    <property type="entry name" value="C2_SHIP1-2_2nd"/>
</dbReference>
<evidence type="ECO:0000256" key="15">
    <source>
        <dbReference type="ARBA" id="ARBA00023242"/>
    </source>
</evidence>
<feature type="domain" description="SH2" evidence="19">
    <location>
        <begin position="180"/>
        <end position="276"/>
    </location>
</feature>
<feature type="compositionally biased region" description="Pro residues" evidence="18">
    <location>
        <begin position="315"/>
        <end position="328"/>
    </location>
</feature>
<feature type="compositionally biased region" description="Low complexity" evidence="18">
    <location>
        <begin position="133"/>
        <end position="154"/>
    </location>
</feature>
<feature type="region of interest" description="Disordered" evidence="18">
    <location>
        <begin position="35"/>
        <end position="71"/>
    </location>
</feature>
<feature type="compositionally biased region" description="Pro residues" evidence="18">
    <location>
        <begin position="1156"/>
        <end position="1171"/>
    </location>
</feature>
<dbReference type="GO" id="GO:0017124">
    <property type="term" value="F:SH3 domain binding"/>
    <property type="evidence" value="ECO:0007669"/>
    <property type="project" value="UniProtKB-KW"/>
</dbReference>
<accession>A0A4X1V1Q2</accession>
<feature type="compositionally biased region" description="Basic and acidic residues" evidence="18">
    <location>
        <begin position="281"/>
        <end position="291"/>
    </location>
</feature>
<evidence type="ECO:0000256" key="11">
    <source>
        <dbReference type="ARBA" id="ARBA00022999"/>
    </source>
</evidence>
<feature type="region of interest" description="Disordered" evidence="18">
    <location>
        <begin position="1358"/>
        <end position="1384"/>
    </location>
</feature>
<dbReference type="Pfam" id="PF00017">
    <property type="entry name" value="SH2"/>
    <property type="match status" value="1"/>
</dbReference>
<dbReference type="SMART" id="SM00128">
    <property type="entry name" value="IPPc"/>
    <property type="match status" value="1"/>
</dbReference>
<evidence type="ECO:0000313" key="20">
    <source>
        <dbReference type="Ensembl" id="ENSSSCP00070034976.1"/>
    </source>
</evidence>
<feature type="compositionally biased region" description="Low complexity" evidence="18">
    <location>
        <begin position="1463"/>
        <end position="1472"/>
    </location>
</feature>
<comment type="catalytic activity">
    <reaction evidence="16">
        <text>a 1,2-diacyl-sn-glycero-3-phospho-(1D-myo-inositol-3,4,5-trisphosphate) + H2O = a 1,2-diacyl-sn-glycero-3-phospho-(1D-myo-inositol-3,4-bisphosphate) + phosphate</text>
        <dbReference type="Rhea" id="RHEA:25528"/>
        <dbReference type="ChEBI" id="CHEBI:15377"/>
        <dbReference type="ChEBI" id="CHEBI:43474"/>
        <dbReference type="ChEBI" id="CHEBI:57658"/>
        <dbReference type="ChEBI" id="CHEBI:57836"/>
        <dbReference type="EC" id="3.1.3.86"/>
    </reaction>
    <physiologicalReaction direction="left-to-right" evidence="16">
        <dbReference type="Rhea" id="RHEA:25529"/>
    </physiologicalReaction>
</comment>
<protein>
    <recommendedName>
        <fullName evidence="6">phosphatidylinositol-3,4,5-trisphosphate 5-phosphatase</fullName>
        <ecNumber evidence="6">3.1.3.86</ecNumber>
    </recommendedName>
</protein>
<keyword evidence="8" id="KW-0597">Phosphoprotein</keyword>
<evidence type="ECO:0000256" key="12">
    <source>
        <dbReference type="ARBA" id="ARBA00023036"/>
    </source>
</evidence>
<feature type="compositionally biased region" description="Pro residues" evidence="18">
    <location>
        <begin position="1248"/>
        <end position="1266"/>
    </location>
</feature>
<keyword evidence="7" id="KW-0963">Cytoplasm</keyword>
<feature type="region of interest" description="Disordered" evidence="18">
    <location>
        <begin position="1414"/>
        <end position="1500"/>
    </location>
</feature>
<evidence type="ECO:0000256" key="18">
    <source>
        <dbReference type="SAM" id="MobiDB-lite"/>
    </source>
</evidence>
<keyword evidence="11 17" id="KW-0727">SH2 domain</keyword>
<feature type="compositionally biased region" description="Pro residues" evidence="18">
    <location>
        <begin position="1098"/>
        <end position="1110"/>
    </location>
</feature>
<dbReference type="PRINTS" id="PR00401">
    <property type="entry name" value="SH2DOMAIN"/>
</dbReference>
<dbReference type="EC" id="3.1.3.86" evidence="6"/>